<evidence type="ECO:0000256" key="3">
    <source>
        <dbReference type="ARBA" id="ARBA00015325"/>
    </source>
</evidence>
<sequence length="383" mass="43682">MKAWHLLLHNVFSLGNSASWIISIILLVITVRTLIAPITWMSIRSGRVSALMRPEKEAIEARYAEATTKEEVAARDDAIRELNKRYNFKPAAGCIPPLIMFPVFIGLYRVILYMASPDNHGADANVGALNPQEIASFREAVYQGIPLTAFPAMPDDWAASMGVTGEQVYNTILPLLVPAIIFTVINMMASLYRSYWTMDFTNTIMRRMYYVMIILGVVFFPWMLWNLATAGPVPLAIVIYWFTSNLYTLIQTLFFNVLLHFKLPLADEHHEHRKGSLERFKQARRDRKDLSRRKRRALLSSSKRAEIKAEEEQRQQELAAHKARKRELQKTQNKLRAEIRRERLKARQAEIAEKKAQREAASQGKAADNAVAQPGDVDKPSAD</sequence>
<accession>A0A7G7CRY7</accession>
<dbReference type="InterPro" id="IPR047196">
    <property type="entry name" value="YidC_ALB_C"/>
</dbReference>
<evidence type="ECO:0000256" key="6">
    <source>
        <dbReference type="ARBA" id="ARBA00022692"/>
    </source>
</evidence>
<dbReference type="KEGG" id="cik:H0194_05120"/>
<proteinExistence type="inferred from homology"/>
<keyword evidence="6 16" id="KW-0812">Transmembrane</keyword>
<name>A0A7G7CRY7_9CORY</name>
<dbReference type="InterPro" id="IPR001708">
    <property type="entry name" value="YidC/ALB3/OXA1/COX18"/>
</dbReference>
<dbReference type="NCBIfam" id="TIGR03592">
    <property type="entry name" value="yidC_oxa1_cterm"/>
    <property type="match status" value="1"/>
</dbReference>
<keyword evidence="5" id="KW-1003">Cell membrane</keyword>
<keyword evidence="21" id="KW-1185">Reference proteome</keyword>
<feature type="domain" description="Membrane insertase YidC/Oxa/ALB C-terminal" evidence="19">
    <location>
        <begin position="20"/>
        <end position="256"/>
    </location>
</feature>
<comment type="subunit">
    <text evidence="12">Interacts with the Sec translocase complex via SecD. Specifically interacts with transmembrane segments of nascent integral membrane proteins during membrane integration.</text>
</comment>
<evidence type="ECO:0000256" key="2">
    <source>
        <dbReference type="ARBA" id="ARBA00010527"/>
    </source>
</evidence>
<dbReference type="EMBL" id="CP059404">
    <property type="protein sequence ID" value="QNE90353.1"/>
    <property type="molecule type" value="Genomic_DNA"/>
</dbReference>
<evidence type="ECO:0000256" key="16">
    <source>
        <dbReference type="RuleBase" id="RU003945"/>
    </source>
</evidence>
<keyword evidence="8 18" id="KW-1133">Transmembrane helix</keyword>
<comment type="function">
    <text evidence="11">Required for the insertion and/or proper folding and/or complex formation of integral membrane proteins into the membrane. Involved in integration of membrane proteins that insert both dependently and independently of the Sec translocase complex, as well as at least some lipoproteins. Aids folding of multispanning membrane proteins.</text>
</comment>
<evidence type="ECO:0000256" key="11">
    <source>
        <dbReference type="ARBA" id="ARBA00025034"/>
    </source>
</evidence>
<feature type="transmembrane region" description="Helical" evidence="18">
    <location>
        <begin position="237"/>
        <end position="259"/>
    </location>
</feature>
<dbReference type="GO" id="GO:0015031">
    <property type="term" value="P:protein transport"/>
    <property type="evidence" value="ECO:0007669"/>
    <property type="project" value="UniProtKB-KW"/>
</dbReference>
<evidence type="ECO:0000256" key="14">
    <source>
        <dbReference type="ARBA" id="ARBA00033245"/>
    </source>
</evidence>
<evidence type="ECO:0000256" key="9">
    <source>
        <dbReference type="ARBA" id="ARBA00023136"/>
    </source>
</evidence>
<evidence type="ECO:0000256" key="12">
    <source>
        <dbReference type="ARBA" id="ARBA00026028"/>
    </source>
</evidence>
<feature type="compositionally biased region" description="Basic and acidic residues" evidence="17">
    <location>
        <begin position="303"/>
        <end position="315"/>
    </location>
</feature>
<feature type="region of interest" description="Disordered" evidence="17">
    <location>
        <begin position="274"/>
        <end position="383"/>
    </location>
</feature>
<feature type="transmembrane region" description="Helical" evidence="18">
    <location>
        <begin position="208"/>
        <end position="225"/>
    </location>
</feature>
<dbReference type="RefSeq" id="WP_185176726.1">
    <property type="nucleotide sequence ID" value="NZ_CP059404.1"/>
</dbReference>
<evidence type="ECO:0000256" key="5">
    <source>
        <dbReference type="ARBA" id="ARBA00022475"/>
    </source>
</evidence>
<evidence type="ECO:0000256" key="1">
    <source>
        <dbReference type="ARBA" id="ARBA00004651"/>
    </source>
</evidence>
<dbReference type="InterPro" id="IPR028055">
    <property type="entry name" value="YidC/Oxa/ALB_C"/>
</dbReference>
<feature type="transmembrane region" description="Helical" evidence="18">
    <location>
        <begin position="175"/>
        <end position="196"/>
    </location>
</feature>
<evidence type="ECO:0000256" key="18">
    <source>
        <dbReference type="SAM" id="Phobius"/>
    </source>
</evidence>
<comment type="similarity">
    <text evidence="2">Belongs to the OXA1/ALB3/YidC family. Type 1 subfamily.</text>
</comment>
<evidence type="ECO:0000256" key="15">
    <source>
        <dbReference type="ARBA" id="ARBA00033342"/>
    </source>
</evidence>
<evidence type="ECO:0000313" key="20">
    <source>
        <dbReference type="EMBL" id="QNE90353.1"/>
    </source>
</evidence>
<evidence type="ECO:0000256" key="8">
    <source>
        <dbReference type="ARBA" id="ARBA00022989"/>
    </source>
</evidence>
<comment type="subcellular location">
    <subcellularLocation>
        <location evidence="1">Cell membrane</location>
        <topology evidence="1">Multi-pass membrane protein</topology>
    </subcellularLocation>
    <subcellularLocation>
        <location evidence="16">Membrane</location>
        <topology evidence="16">Multi-pass membrane protein</topology>
    </subcellularLocation>
</comment>
<gene>
    <name evidence="20" type="primary">yidC</name>
    <name evidence="20" type="ORF">H0194_05120</name>
</gene>
<evidence type="ECO:0000313" key="21">
    <source>
        <dbReference type="Proteomes" id="UP000515743"/>
    </source>
</evidence>
<dbReference type="AlphaFoldDB" id="A0A7G7CRY7"/>
<feature type="transmembrane region" description="Helical" evidence="18">
    <location>
        <begin position="20"/>
        <end position="43"/>
    </location>
</feature>
<dbReference type="PANTHER" id="PTHR12428">
    <property type="entry name" value="OXA1"/>
    <property type="match status" value="1"/>
</dbReference>
<dbReference type="GO" id="GO:0051205">
    <property type="term" value="P:protein insertion into membrane"/>
    <property type="evidence" value="ECO:0007669"/>
    <property type="project" value="TreeGrafter"/>
</dbReference>
<feature type="compositionally biased region" description="Basic and acidic residues" evidence="17">
    <location>
        <begin position="335"/>
        <end position="358"/>
    </location>
</feature>
<evidence type="ECO:0000256" key="4">
    <source>
        <dbReference type="ARBA" id="ARBA00022448"/>
    </source>
</evidence>
<dbReference type="GO" id="GO:0005886">
    <property type="term" value="C:plasma membrane"/>
    <property type="evidence" value="ECO:0007669"/>
    <property type="project" value="UniProtKB-SubCell"/>
</dbReference>
<evidence type="ECO:0000256" key="13">
    <source>
        <dbReference type="ARBA" id="ARBA00031538"/>
    </source>
</evidence>
<evidence type="ECO:0000256" key="7">
    <source>
        <dbReference type="ARBA" id="ARBA00022927"/>
    </source>
</evidence>
<organism evidence="20 21">
    <name type="scientific">Corynebacterium incognita</name>
    <dbReference type="NCBI Taxonomy" id="2754725"/>
    <lineage>
        <taxon>Bacteria</taxon>
        <taxon>Bacillati</taxon>
        <taxon>Actinomycetota</taxon>
        <taxon>Actinomycetes</taxon>
        <taxon>Mycobacteriales</taxon>
        <taxon>Corynebacteriaceae</taxon>
        <taxon>Corynebacterium</taxon>
    </lineage>
</organism>
<dbReference type="Proteomes" id="UP000515743">
    <property type="component" value="Chromosome"/>
</dbReference>
<keyword evidence="10" id="KW-0143">Chaperone</keyword>
<dbReference type="Pfam" id="PF02096">
    <property type="entry name" value="60KD_IMP"/>
    <property type="match status" value="1"/>
</dbReference>
<dbReference type="GO" id="GO:0032977">
    <property type="term" value="F:membrane insertase activity"/>
    <property type="evidence" value="ECO:0007669"/>
    <property type="project" value="InterPro"/>
</dbReference>
<keyword evidence="9 18" id="KW-0472">Membrane</keyword>
<keyword evidence="7" id="KW-0653">Protein transport</keyword>
<evidence type="ECO:0000256" key="10">
    <source>
        <dbReference type="ARBA" id="ARBA00023186"/>
    </source>
</evidence>
<keyword evidence="4" id="KW-0813">Transport</keyword>
<protein>
    <recommendedName>
        <fullName evidence="3">Membrane protein insertase YidC</fullName>
    </recommendedName>
    <alternativeName>
        <fullName evidence="15">Foldase YidC</fullName>
    </alternativeName>
    <alternativeName>
        <fullName evidence="14">Membrane integrase YidC</fullName>
    </alternativeName>
    <alternativeName>
        <fullName evidence="13">Membrane protein YidC</fullName>
    </alternativeName>
</protein>
<feature type="transmembrane region" description="Helical" evidence="18">
    <location>
        <begin position="90"/>
        <end position="111"/>
    </location>
</feature>
<feature type="compositionally biased region" description="Basic and acidic residues" evidence="17">
    <location>
        <begin position="274"/>
        <end position="289"/>
    </location>
</feature>
<dbReference type="CDD" id="cd20070">
    <property type="entry name" value="5TM_YidC_Alb3"/>
    <property type="match status" value="1"/>
</dbReference>
<reference evidence="20 21" key="1">
    <citation type="submission" date="2020-07" db="EMBL/GenBank/DDBJ databases">
        <title>Complete genome and description of Corynebacterium incognita strain Marseille-Q3630 sp. nov.</title>
        <authorList>
            <person name="Boxberger M."/>
        </authorList>
    </citation>
    <scope>NUCLEOTIDE SEQUENCE [LARGE SCALE GENOMIC DNA]</scope>
    <source>
        <strain evidence="20 21">Marseille-Q3630</strain>
    </source>
</reference>
<evidence type="ECO:0000259" key="19">
    <source>
        <dbReference type="Pfam" id="PF02096"/>
    </source>
</evidence>
<dbReference type="PANTHER" id="PTHR12428:SF65">
    <property type="entry name" value="CYTOCHROME C OXIDASE ASSEMBLY PROTEIN COX18, MITOCHONDRIAL"/>
    <property type="match status" value="1"/>
</dbReference>
<evidence type="ECO:0000256" key="17">
    <source>
        <dbReference type="SAM" id="MobiDB-lite"/>
    </source>
</evidence>